<organism evidence="5 6">
    <name type="scientific">Candidatus Uhrbacteria bacterium GW2011_GWE2_45_35</name>
    <dbReference type="NCBI Taxonomy" id="1618993"/>
    <lineage>
        <taxon>Bacteria</taxon>
        <taxon>Candidatus Uhriibacteriota</taxon>
    </lineage>
</organism>
<dbReference type="GO" id="GO:0005694">
    <property type="term" value="C:chromosome"/>
    <property type="evidence" value="ECO:0007669"/>
    <property type="project" value="TreeGrafter"/>
</dbReference>
<dbReference type="Gene3D" id="1.10.10.2830">
    <property type="match status" value="1"/>
</dbReference>
<feature type="domain" description="ParB C-terminal dimerisation" evidence="4">
    <location>
        <begin position="90"/>
        <end position="136"/>
    </location>
</feature>
<comment type="caution">
    <text evidence="5">The sequence shown here is derived from an EMBL/GenBank/DDBJ whole genome shotgun (WGS) entry which is preliminary data.</text>
</comment>
<dbReference type="InterPro" id="IPR050336">
    <property type="entry name" value="Chromosome_partition/occlusion"/>
</dbReference>
<comment type="similarity">
    <text evidence="1">Belongs to the ParB family.</text>
</comment>
<feature type="non-terminal residue" evidence="5">
    <location>
        <position position="1"/>
    </location>
</feature>
<dbReference type="STRING" id="1618993.UX09_C0062G0004"/>
<evidence type="ECO:0000259" key="3">
    <source>
        <dbReference type="Pfam" id="PF17762"/>
    </source>
</evidence>
<dbReference type="PANTHER" id="PTHR33375:SF1">
    <property type="entry name" value="CHROMOSOME-PARTITIONING PROTEIN PARB-RELATED"/>
    <property type="match status" value="1"/>
</dbReference>
<keyword evidence="2" id="KW-0238">DNA-binding</keyword>
<dbReference type="InterPro" id="IPR041468">
    <property type="entry name" value="HTH_ParB/Spo0J"/>
</dbReference>
<evidence type="ECO:0000256" key="1">
    <source>
        <dbReference type="ARBA" id="ARBA00006295"/>
    </source>
</evidence>
<accession>A0A0G1MCG9</accession>
<feature type="domain" description="ParB/Spo0J HTH" evidence="3">
    <location>
        <begin position="1"/>
        <end position="77"/>
    </location>
</feature>
<dbReference type="EMBL" id="LCKW01000062">
    <property type="protein sequence ID" value="KKU05996.1"/>
    <property type="molecule type" value="Genomic_DNA"/>
</dbReference>
<evidence type="ECO:0000313" key="5">
    <source>
        <dbReference type="EMBL" id="KKU05996.1"/>
    </source>
</evidence>
<dbReference type="PANTHER" id="PTHR33375">
    <property type="entry name" value="CHROMOSOME-PARTITIONING PROTEIN PARB-RELATED"/>
    <property type="match status" value="1"/>
</dbReference>
<dbReference type="GO" id="GO:0003677">
    <property type="term" value="F:DNA binding"/>
    <property type="evidence" value="ECO:0007669"/>
    <property type="project" value="UniProtKB-KW"/>
</dbReference>
<reference evidence="5 6" key="1">
    <citation type="journal article" date="2015" name="Nature">
        <title>rRNA introns, odd ribosomes, and small enigmatic genomes across a large radiation of phyla.</title>
        <authorList>
            <person name="Brown C.T."/>
            <person name="Hug L.A."/>
            <person name="Thomas B.C."/>
            <person name="Sharon I."/>
            <person name="Castelle C.J."/>
            <person name="Singh A."/>
            <person name="Wilkins M.J."/>
            <person name="Williams K.H."/>
            <person name="Banfield J.F."/>
        </authorList>
    </citation>
    <scope>NUCLEOTIDE SEQUENCE [LARGE SCALE GENOMIC DNA]</scope>
</reference>
<dbReference type="SUPFAM" id="SSF109709">
    <property type="entry name" value="KorB DNA-binding domain-like"/>
    <property type="match status" value="1"/>
</dbReference>
<name>A0A0G1MCG9_9BACT</name>
<protein>
    <submittedName>
        <fullName evidence="5">Chromosome (Plasmid) partitioning protein ParB / Stage 0 sporulation protein J</fullName>
    </submittedName>
</protein>
<proteinExistence type="inferred from homology"/>
<dbReference type="Pfam" id="PF23552">
    <property type="entry name" value="ParB_C"/>
    <property type="match status" value="1"/>
</dbReference>
<dbReference type="AlphaFoldDB" id="A0A0G1MCG9"/>
<gene>
    <name evidence="5" type="ORF">UX09_C0062G0004</name>
</gene>
<evidence type="ECO:0000313" key="6">
    <source>
        <dbReference type="Proteomes" id="UP000034354"/>
    </source>
</evidence>
<dbReference type="InterPro" id="IPR057240">
    <property type="entry name" value="ParB_dimer_C"/>
</dbReference>
<evidence type="ECO:0000259" key="4">
    <source>
        <dbReference type="Pfam" id="PF23552"/>
    </source>
</evidence>
<dbReference type="Pfam" id="PF17762">
    <property type="entry name" value="HTH_ParB"/>
    <property type="match status" value="1"/>
</dbReference>
<dbReference type="Proteomes" id="UP000034354">
    <property type="component" value="Unassembled WGS sequence"/>
</dbReference>
<dbReference type="GO" id="GO:0007059">
    <property type="term" value="P:chromosome segregation"/>
    <property type="evidence" value="ECO:0007669"/>
    <property type="project" value="TreeGrafter"/>
</dbReference>
<sequence>EALAYRDLIDEFSLTQEQAAVRVGKSRPVVANTLRLLELPDYIQEALSEGKITKSHARTLLAEDNLQKQRAAEKSVSAHRAGPIGGKRIDPNLVAHEKKLQEILGTKVEIKERGGKGTILLHFYSKDDLLELLSRLSEI</sequence>
<evidence type="ECO:0000256" key="2">
    <source>
        <dbReference type="ARBA" id="ARBA00023125"/>
    </source>
</evidence>
<dbReference type="FunFam" id="1.10.10.2830:FF:000001">
    <property type="entry name" value="Chromosome partitioning protein ParB"/>
    <property type="match status" value="1"/>
</dbReference>